<evidence type="ECO:0000313" key="3">
    <source>
        <dbReference type="Proteomes" id="UP000184440"/>
    </source>
</evidence>
<keyword evidence="1" id="KW-0472">Membrane</keyword>
<reference evidence="2 3" key="1">
    <citation type="submission" date="2016-11" db="EMBL/GenBank/DDBJ databases">
        <authorList>
            <person name="Jaros S."/>
            <person name="Januszkiewicz K."/>
            <person name="Wedrychowicz H."/>
        </authorList>
    </citation>
    <scope>NUCLEOTIDE SEQUENCE [LARGE SCALE GENOMIC DNA]</scope>
    <source>
        <strain evidence="2 3">DSM 46144</strain>
    </source>
</reference>
<protein>
    <submittedName>
        <fullName evidence="2">Uncharacterized protein</fullName>
    </submittedName>
</protein>
<name>A0A1M7PDJ1_9ACTN</name>
<dbReference type="RefSeq" id="WP_073255904.1">
    <property type="nucleotide sequence ID" value="NZ_FRCS01000003.1"/>
</dbReference>
<keyword evidence="1" id="KW-1133">Transmembrane helix</keyword>
<dbReference type="Proteomes" id="UP000184440">
    <property type="component" value="Unassembled WGS sequence"/>
</dbReference>
<evidence type="ECO:0000256" key="1">
    <source>
        <dbReference type="SAM" id="Phobius"/>
    </source>
</evidence>
<feature type="transmembrane region" description="Helical" evidence="1">
    <location>
        <begin position="41"/>
        <end position="61"/>
    </location>
</feature>
<keyword evidence="1" id="KW-0812">Transmembrane</keyword>
<keyword evidence="3" id="KW-1185">Reference proteome</keyword>
<dbReference type="EMBL" id="FRCS01000003">
    <property type="protein sequence ID" value="SHN14977.1"/>
    <property type="molecule type" value="Genomic_DNA"/>
</dbReference>
<evidence type="ECO:0000313" key="2">
    <source>
        <dbReference type="EMBL" id="SHN14977.1"/>
    </source>
</evidence>
<accession>A0A1M7PDJ1</accession>
<organism evidence="2 3">
    <name type="scientific">Cryptosporangium aurantiacum</name>
    <dbReference type="NCBI Taxonomy" id="134849"/>
    <lineage>
        <taxon>Bacteria</taxon>
        <taxon>Bacillati</taxon>
        <taxon>Actinomycetota</taxon>
        <taxon>Actinomycetes</taxon>
        <taxon>Cryptosporangiales</taxon>
        <taxon>Cryptosporangiaceae</taxon>
        <taxon>Cryptosporangium</taxon>
    </lineage>
</organism>
<sequence>MTQQPTYLPPERAFTPEVRTRLRARILSETVEPAPRRGRRLAWPLAGASVAAAALVGVFALSASDPDPSRGHPVASQTTAVTYTALALKAAEQNPRLLIDEPGWKVDYLTGFADESGSIRWANGQRHLEINWRAARDYHARRFDDTWMRQQKPEKVTMDGRTGELFSFGDKSWGVMFRPRGASFVDMRVDGMTRAEVTRVLSLVKSVDVETWLAALPPEMVTPDKIDERATEVLAGVPLPPGFDRAELQNVGTNQPYHFGAAVARMVGCGWIAEWKRAKEAGDHAAVTRAADALRGSHDWKFLLDMADEGDYPALFWMVTDQVVAGKLPPGAEEGLNCPTS</sequence>
<dbReference type="AlphaFoldDB" id="A0A1M7PDJ1"/>
<dbReference type="OrthoDB" id="3779668at2"/>
<gene>
    <name evidence="2" type="ORF">SAMN05443668_103238</name>
</gene>
<proteinExistence type="predicted"/>